<evidence type="ECO:0000313" key="2">
    <source>
        <dbReference type="Proteomes" id="UP001176941"/>
    </source>
</evidence>
<gene>
    <name evidence="1" type="ORF">MRATA1EN1_LOCUS10833</name>
</gene>
<reference evidence="1" key="1">
    <citation type="submission" date="2023-04" db="EMBL/GenBank/DDBJ databases">
        <authorList>
            <consortium name="ELIXIR-Norway"/>
        </authorList>
    </citation>
    <scope>NUCLEOTIDE SEQUENCE [LARGE SCALE GENOMIC DNA]</scope>
</reference>
<proteinExistence type="predicted"/>
<organism evidence="1 2">
    <name type="scientific">Rangifer tarandus platyrhynchus</name>
    <name type="common">Svalbard reindeer</name>
    <dbReference type="NCBI Taxonomy" id="3082113"/>
    <lineage>
        <taxon>Eukaryota</taxon>
        <taxon>Metazoa</taxon>
        <taxon>Chordata</taxon>
        <taxon>Craniata</taxon>
        <taxon>Vertebrata</taxon>
        <taxon>Euteleostomi</taxon>
        <taxon>Mammalia</taxon>
        <taxon>Eutheria</taxon>
        <taxon>Laurasiatheria</taxon>
        <taxon>Artiodactyla</taxon>
        <taxon>Ruminantia</taxon>
        <taxon>Pecora</taxon>
        <taxon>Cervidae</taxon>
        <taxon>Odocoileinae</taxon>
        <taxon>Rangifer</taxon>
    </lineage>
</organism>
<protein>
    <submittedName>
        <fullName evidence="1">Uncharacterized protein</fullName>
    </submittedName>
</protein>
<evidence type="ECO:0000313" key="1">
    <source>
        <dbReference type="EMBL" id="CAI9161871.1"/>
    </source>
</evidence>
<keyword evidence="2" id="KW-1185">Reference proteome</keyword>
<accession>A0ABN8YMN7</accession>
<dbReference type="EMBL" id="OX459956">
    <property type="protein sequence ID" value="CAI9161871.1"/>
    <property type="molecule type" value="Genomic_DNA"/>
</dbReference>
<dbReference type="Proteomes" id="UP001176941">
    <property type="component" value="Chromosome 20"/>
</dbReference>
<sequence length="119" mass="13153">MKLFYLLTITEHTLPLGSLPALPDSAAFQFSIAPKRLPTGDDEVGAAGSWQPFLSVSCQCDPRFSPSCPTIPPQGNEKVKSFWEERAGWWWRGLPEASQLCAEVPDLETNPLYRGICGE</sequence>
<name>A0ABN8YMN7_RANTA</name>